<reference evidence="8" key="1">
    <citation type="submission" date="2017-02" db="UniProtKB">
        <authorList>
            <consortium name="WormBaseParasite"/>
        </authorList>
    </citation>
    <scope>IDENTIFICATION</scope>
</reference>
<feature type="domain" description="SH2" evidence="4">
    <location>
        <begin position="207"/>
        <end position="294"/>
    </location>
</feature>
<feature type="domain" description="PID" evidence="3">
    <location>
        <begin position="20"/>
        <end position="163"/>
    </location>
</feature>
<reference evidence="6 7" key="2">
    <citation type="submission" date="2018-11" db="EMBL/GenBank/DDBJ databases">
        <authorList>
            <consortium name="Pathogen Informatics"/>
        </authorList>
    </citation>
    <scope>NUCLEOTIDE SEQUENCE [LARGE SCALE GENOMIC DNA]</scope>
</reference>
<keyword evidence="7" id="KW-1185">Reference proteome</keyword>
<accession>A0A0M3K171</accession>
<dbReference type="InterPro" id="IPR036860">
    <property type="entry name" value="SH2_dom_sf"/>
</dbReference>
<dbReference type="PRINTS" id="PR00401">
    <property type="entry name" value="SH2DOMAIN"/>
</dbReference>
<proteinExistence type="predicted"/>
<dbReference type="Pfam" id="PF00100">
    <property type="entry name" value="Zona_pellucida"/>
    <property type="match status" value="1"/>
</dbReference>
<dbReference type="SUPFAM" id="SSF50729">
    <property type="entry name" value="PH domain-like"/>
    <property type="match status" value="1"/>
</dbReference>
<gene>
    <name evidence="6" type="ORF">ASIM_LOCUS14013</name>
</gene>
<evidence type="ECO:0000259" key="5">
    <source>
        <dbReference type="PROSITE" id="PS51034"/>
    </source>
</evidence>
<dbReference type="OrthoDB" id="9938362at2759"/>
<dbReference type="PANTHER" id="PTHR46560:SF5">
    <property type="entry name" value="CYPHER, ISOFORM B"/>
    <property type="match status" value="1"/>
</dbReference>
<evidence type="ECO:0000313" key="6">
    <source>
        <dbReference type="EMBL" id="VDK51200.1"/>
    </source>
</evidence>
<dbReference type="InterPro" id="IPR000980">
    <property type="entry name" value="SH2"/>
</dbReference>
<evidence type="ECO:0000259" key="4">
    <source>
        <dbReference type="PROSITE" id="PS50001"/>
    </source>
</evidence>
<name>A0A0M3K171_ANISI</name>
<dbReference type="PANTHER" id="PTHR46560">
    <property type="entry name" value="CYPHER, ISOFORM B"/>
    <property type="match status" value="1"/>
</dbReference>
<dbReference type="Gene3D" id="3.30.505.10">
    <property type="entry name" value="SH2 domain"/>
    <property type="match status" value="1"/>
</dbReference>
<keyword evidence="1 2" id="KW-0727">SH2 domain</keyword>
<evidence type="ECO:0000313" key="8">
    <source>
        <dbReference type="WBParaSite" id="ASIM_0001460301-mRNA-1"/>
    </source>
</evidence>
<dbReference type="InterPro" id="IPR011993">
    <property type="entry name" value="PH-like_dom_sf"/>
</dbReference>
<dbReference type="AlphaFoldDB" id="A0A0M3K171"/>
<dbReference type="PROSITE" id="PS01179">
    <property type="entry name" value="PID"/>
    <property type="match status" value="1"/>
</dbReference>
<dbReference type="Pfam" id="PF00017">
    <property type="entry name" value="SH2"/>
    <property type="match status" value="1"/>
</dbReference>
<protein>
    <submittedName>
        <fullName evidence="8">SH2 domain-containing protein</fullName>
    </submittedName>
</protein>
<evidence type="ECO:0000259" key="3">
    <source>
        <dbReference type="PROSITE" id="PS01179"/>
    </source>
</evidence>
<evidence type="ECO:0000313" key="7">
    <source>
        <dbReference type="Proteomes" id="UP000267096"/>
    </source>
</evidence>
<dbReference type="InterPro" id="IPR006020">
    <property type="entry name" value="PTB/PI_dom"/>
</dbReference>
<dbReference type="PROSITE" id="PS50001">
    <property type="entry name" value="SH2"/>
    <property type="match status" value="1"/>
</dbReference>
<evidence type="ECO:0000256" key="2">
    <source>
        <dbReference type="PROSITE-ProRule" id="PRU00191"/>
    </source>
</evidence>
<feature type="domain" description="ZP" evidence="5">
    <location>
        <begin position="275"/>
        <end position="531"/>
    </location>
</feature>
<organism evidence="8">
    <name type="scientific">Anisakis simplex</name>
    <name type="common">Herring worm</name>
    <dbReference type="NCBI Taxonomy" id="6269"/>
    <lineage>
        <taxon>Eukaryota</taxon>
        <taxon>Metazoa</taxon>
        <taxon>Ecdysozoa</taxon>
        <taxon>Nematoda</taxon>
        <taxon>Chromadorea</taxon>
        <taxon>Rhabditida</taxon>
        <taxon>Spirurina</taxon>
        <taxon>Ascaridomorpha</taxon>
        <taxon>Ascaridoidea</taxon>
        <taxon>Anisakidae</taxon>
        <taxon>Anisakis</taxon>
        <taxon>Anisakis simplex complex</taxon>
    </lineage>
</organism>
<sequence>MREPDPWMGAFTMPGNYQCVRYLGYVPIRESLKMLADSAEKENLTRHCMYMVCSQLGLCRPNPTVDGHLLSLLDAPCVQNKMVDLNVALKAFTILDEDGVHILEYHPIDVISFASPGKEDPLRGVLCFVSNVSSEMGRRCLVFMEEDRNIDFIMGTMGKIFHLKNQGHSARRVSAAETSQHQTFAAGREYINVNSLSVAQGLENEPWFHGEISRENAEALLHNEGDFLVRMSRNTARNFVLSGIANRKPKHFLLLDENDQKVRKQSQVFETIVQLIEHHRARNVPIISEASFHVVTSTLVLILIISVNCMRILDTSVSCDQVPLNGCETSLNEEGNLENAIVIQESVHGIQASDKKYLLTCIPASLVTRETMAVVNFGGVTVRNSFATPSNILRGQSSFEKQIKYSVQLLSTDTGELIDPLSTPLTVGDPITYVIRVPVMSLSSDARIGRCWAKDSSSFLDLSDDNGCSLQLKGDVWRQFERIQSSQMIVFKNKIKAWAFPTSNEVNIYCNLHICHNQCDEVSCTKRERRHQNAVTLFGDTEQTDIHMIGTKWRFVESANQE</sequence>
<dbReference type="Proteomes" id="UP000267096">
    <property type="component" value="Unassembled WGS sequence"/>
</dbReference>
<dbReference type="Gene3D" id="2.30.29.30">
    <property type="entry name" value="Pleckstrin-homology domain (PH domain)/Phosphotyrosine-binding domain (PTB)"/>
    <property type="match status" value="1"/>
</dbReference>
<dbReference type="Pfam" id="PF00640">
    <property type="entry name" value="PID"/>
    <property type="match status" value="1"/>
</dbReference>
<dbReference type="WBParaSite" id="ASIM_0001460301-mRNA-1">
    <property type="protein sequence ID" value="ASIM_0001460301-mRNA-1"/>
    <property type="gene ID" value="ASIM_0001460301"/>
</dbReference>
<dbReference type="EMBL" id="UYRR01031580">
    <property type="protein sequence ID" value="VDK51200.1"/>
    <property type="molecule type" value="Genomic_DNA"/>
</dbReference>
<dbReference type="InterPro" id="IPR001507">
    <property type="entry name" value="ZP_dom"/>
</dbReference>
<dbReference type="SMART" id="SM00252">
    <property type="entry name" value="SH2"/>
    <property type="match status" value="1"/>
</dbReference>
<evidence type="ECO:0000256" key="1">
    <source>
        <dbReference type="ARBA" id="ARBA00022999"/>
    </source>
</evidence>
<dbReference type="InterPro" id="IPR055355">
    <property type="entry name" value="ZP-C"/>
</dbReference>
<dbReference type="PROSITE" id="PS51034">
    <property type="entry name" value="ZP_2"/>
    <property type="match status" value="1"/>
</dbReference>
<dbReference type="SUPFAM" id="SSF55550">
    <property type="entry name" value="SH2 domain"/>
    <property type="match status" value="1"/>
</dbReference>